<keyword evidence="5" id="KW-0998">Cell outer membrane</keyword>
<comment type="similarity">
    <text evidence="2">Belongs to the SusD family.</text>
</comment>
<dbReference type="CDD" id="cd08977">
    <property type="entry name" value="SusD"/>
    <property type="match status" value="1"/>
</dbReference>
<keyword evidence="9" id="KW-1185">Reference proteome</keyword>
<evidence type="ECO:0000259" key="6">
    <source>
        <dbReference type="Pfam" id="PF07980"/>
    </source>
</evidence>
<dbReference type="EMBL" id="JBHULX010000022">
    <property type="protein sequence ID" value="MFD2591648.1"/>
    <property type="molecule type" value="Genomic_DNA"/>
</dbReference>
<dbReference type="PROSITE" id="PS51257">
    <property type="entry name" value="PROKAR_LIPOPROTEIN"/>
    <property type="match status" value="1"/>
</dbReference>
<dbReference type="Pfam" id="PF14322">
    <property type="entry name" value="SusD-like_3"/>
    <property type="match status" value="1"/>
</dbReference>
<proteinExistence type="inferred from homology"/>
<evidence type="ECO:0000256" key="5">
    <source>
        <dbReference type="ARBA" id="ARBA00023237"/>
    </source>
</evidence>
<dbReference type="Gene3D" id="1.25.40.900">
    <property type="match status" value="1"/>
</dbReference>
<gene>
    <name evidence="8" type="ORF">ACFSTE_12490</name>
</gene>
<sequence>MKNKLIYICLSAVVSFTSCTTSDLDPTLAQEKQLEGSISSTEDLAGVLRGAYSRMTVRQYYGRDFIIHNEVRTDNVFANGNSGRFQTPATFNYTADGNPGIWTHAYRVIASANIILGTDVSSFDETTSDISEAKHIQGQAYAIRALAHFDLLRNYGQQHVGGTLGIPYVTEFRGDNLTPSRNTIEEVKKFIFEDLNMAFNTMSDAHYDSSKETMSKYTAKAIESKVALYFGMYNEAKAAAELVINSGLYSIVPKDNYVNSFAIDAAQNSIFELAYSDIDNLDSNSLGFIYKGDVYGDIEVLENVSNLYEAGDVRADILGMEDERLRNLGKYPALNGYDNVPIIRFEEVILNYAEALFETGGDALTQINLLTAERGASAYTAPLTKDDILNERRKELIFEGFRYDDLLRTQKNIEKIDPKQNISQSIPYGDHRMAMPIPQVELDANSNMDQNKGY</sequence>
<dbReference type="Gene3D" id="2.20.20.130">
    <property type="match status" value="1"/>
</dbReference>
<organism evidence="8 9">
    <name type="scientific">Aquimarina hainanensis</name>
    <dbReference type="NCBI Taxonomy" id="1578017"/>
    <lineage>
        <taxon>Bacteria</taxon>
        <taxon>Pseudomonadati</taxon>
        <taxon>Bacteroidota</taxon>
        <taxon>Flavobacteriia</taxon>
        <taxon>Flavobacteriales</taxon>
        <taxon>Flavobacteriaceae</taxon>
        <taxon>Aquimarina</taxon>
    </lineage>
</organism>
<evidence type="ECO:0000313" key="9">
    <source>
        <dbReference type="Proteomes" id="UP001597459"/>
    </source>
</evidence>
<evidence type="ECO:0000256" key="1">
    <source>
        <dbReference type="ARBA" id="ARBA00004442"/>
    </source>
</evidence>
<evidence type="ECO:0000259" key="7">
    <source>
        <dbReference type="Pfam" id="PF14322"/>
    </source>
</evidence>
<name>A0ABW5NAR2_9FLAO</name>
<evidence type="ECO:0000256" key="2">
    <source>
        <dbReference type="ARBA" id="ARBA00006275"/>
    </source>
</evidence>
<comment type="caution">
    <text evidence="8">The sequence shown here is derived from an EMBL/GenBank/DDBJ whole genome shotgun (WGS) entry which is preliminary data.</text>
</comment>
<protein>
    <submittedName>
        <fullName evidence="8">RagB/SusD family nutrient uptake outer membrane protein</fullName>
    </submittedName>
</protein>
<keyword evidence="3" id="KW-0732">Signal</keyword>
<evidence type="ECO:0000256" key="4">
    <source>
        <dbReference type="ARBA" id="ARBA00023136"/>
    </source>
</evidence>
<dbReference type="SUPFAM" id="SSF48452">
    <property type="entry name" value="TPR-like"/>
    <property type="match status" value="1"/>
</dbReference>
<dbReference type="Pfam" id="PF07980">
    <property type="entry name" value="SusD_RagB"/>
    <property type="match status" value="1"/>
</dbReference>
<comment type="subcellular location">
    <subcellularLocation>
        <location evidence="1">Cell outer membrane</location>
    </subcellularLocation>
</comment>
<keyword evidence="4" id="KW-0472">Membrane</keyword>
<feature type="domain" description="RagB/SusD" evidence="6">
    <location>
        <begin position="337"/>
        <end position="454"/>
    </location>
</feature>
<feature type="domain" description="SusD-like N-terminal" evidence="7">
    <location>
        <begin position="33"/>
        <end position="228"/>
    </location>
</feature>
<dbReference type="InterPro" id="IPR011990">
    <property type="entry name" value="TPR-like_helical_dom_sf"/>
</dbReference>
<evidence type="ECO:0000313" key="8">
    <source>
        <dbReference type="EMBL" id="MFD2591648.1"/>
    </source>
</evidence>
<evidence type="ECO:0000256" key="3">
    <source>
        <dbReference type="ARBA" id="ARBA00022729"/>
    </source>
</evidence>
<dbReference type="InterPro" id="IPR033985">
    <property type="entry name" value="SusD-like_N"/>
</dbReference>
<dbReference type="Proteomes" id="UP001597459">
    <property type="component" value="Unassembled WGS sequence"/>
</dbReference>
<dbReference type="InterPro" id="IPR012944">
    <property type="entry name" value="SusD_RagB_dom"/>
</dbReference>
<dbReference type="RefSeq" id="WP_378253370.1">
    <property type="nucleotide sequence ID" value="NZ_JBHSJV010000001.1"/>
</dbReference>
<reference evidence="9" key="1">
    <citation type="journal article" date="2019" name="Int. J. Syst. Evol. Microbiol.">
        <title>The Global Catalogue of Microorganisms (GCM) 10K type strain sequencing project: providing services to taxonomists for standard genome sequencing and annotation.</title>
        <authorList>
            <consortium name="The Broad Institute Genomics Platform"/>
            <consortium name="The Broad Institute Genome Sequencing Center for Infectious Disease"/>
            <person name="Wu L."/>
            <person name="Ma J."/>
        </authorList>
    </citation>
    <scope>NUCLEOTIDE SEQUENCE [LARGE SCALE GENOMIC DNA]</scope>
    <source>
        <strain evidence="9">KCTC 42423</strain>
    </source>
</reference>
<dbReference type="Gene3D" id="1.25.40.390">
    <property type="match status" value="1"/>
</dbReference>
<accession>A0ABW5NAR2</accession>